<name>A0A2U2N253_9GAMM</name>
<dbReference type="PROSITE" id="PS52016">
    <property type="entry name" value="TONB_DEPENDENT_REC_3"/>
    <property type="match status" value="1"/>
</dbReference>
<dbReference type="EMBL" id="QFFI01000013">
    <property type="protein sequence ID" value="PWG63147.1"/>
    <property type="molecule type" value="Genomic_DNA"/>
</dbReference>
<evidence type="ECO:0000256" key="4">
    <source>
        <dbReference type="ARBA" id="ARBA00022692"/>
    </source>
</evidence>
<evidence type="ECO:0000256" key="11">
    <source>
        <dbReference type="RuleBase" id="RU003357"/>
    </source>
</evidence>
<dbReference type="Pfam" id="PF07715">
    <property type="entry name" value="Plug"/>
    <property type="match status" value="1"/>
</dbReference>
<dbReference type="InterPro" id="IPR000531">
    <property type="entry name" value="Beta-barrel_TonB"/>
</dbReference>
<dbReference type="GO" id="GO:0006811">
    <property type="term" value="P:monoatomic ion transport"/>
    <property type="evidence" value="ECO:0007669"/>
    <property type="project" value="UniProtKB-KW"/>
</dbReference>
<keyword evidence="7 11" id="KW-0798">TonB box</keyword>
<evidence type="ECO:0000259" key="14">
    <source>
        <dbReference type="Pfam" id="PF07715"/>
    </source>
</evidence>
<evidence type="ECO:0000256" key="7">
    <source>
        <dbReference type="ARBA" id="ARBA00023077"/>
    </source>
</evidence>
<evidence type="ECO:0000313" key="16">
    <source>
        <dbReference type="Proteomes" id="UP000245474"/>
    </source>
</evidence>
<gene>
    <name evidence="15" type="ORF">DEM34_09875</name>
</gene>
<evidence type="ECO:0000256" key="6">
    <source>
        <dbReference type="ARBA" id="ARBA00023065"/>
    </source>
</evidence>
<feature type="domain" description="TonB-dependent receptor plug" evidence="14">
    <location>
        <begin position="40"/>
        <end position="145"/>
    </location>
</feature>
<proteinExistence type="inferred from homology"/>
<dbReference type="GO" id="GO:0009279">
    <property type="term" value="C:cell outer membrane"/>
    <property type="evidence" value="ECO:0007669"/>
    <property type="project" value="UniProtKB-SubCell"/>
</dbReference>
<dbReference type="CDD" id="cd01347">
    <property type="entry name" value="ligand_gated_channel"/>
    <property type="match status" value="1"/>
</dbReference>
<evidence type="ECO:0000259" key="13">
    <source>
        <dbReference type="Pfam" id="PF00593"/>
    </source>
</evidence>
<reference evidence="15 16" key="1">
    <citation type="submission" date="2018-05" db="EMBL/GenBank/DDBJ databases">
        <title>Spiribacter halobius sp. nov., a moderately halophilic bacterium isolated from marine solar saltern.</title>
        <authorList>
            <person name="Zheng W.-S."/>
            <person name="Lu D.-C."/>
            <person name="Du Z.-J."/>
        </authorList>
    </citation>
    <scope>NUCLEOTIDE SEQUENCE [LARGE SCALE GENOMIC DNA]</scope>
    <source>
        <strain evidence="15 16">E85</strain>
    </source>
</reference>
<evidence type="ECO:0000256" key="12">
    <source>
        <dbReference type="SAM" id="SignalP"/>
    </source>
</evidence>
<protein>
    <submittedName>
        <fullName evidence="15">TonB-dependent vitamin B12 receptor</fullName>
    </submittedName>
</protein>
<evidence type="ECO:0000256" key="5">
    <source>
        <dbReference type="ARBA" id="ARBA00022729"/>
    </source>
</evidence>
<evidence type="ECO:0000256" key="1">
    <source>
        <dbReference type="ARBA" id="ARBA00004571"/>
    </source>
</evidence>
<dbReference type="Gene3D" id="2.170.130.10">
    <property type="entry name" value="TonB-dependent receptor, plug domain"/>
    <property type="match status" value="1"/>
</dbReference>
<dbReference type="RefSeq" id="WP_109678647.1">
    <property type="nucleotide sequence ID" value="NZ_CP086615.1"/>
</dbReference>
<feature type="signal peptide" evidence="12">
    <location>
        <begin position="1"/>
        <end position="21"/>
    </location>
</feature>
<comment type="subcellular location">
    <subcellularLocation>
        <location evidence="1 10">Cell outer membrane</location>
        <topology evidence="1 10">Multi-pass membrane protein</topology>
    </subcellularLocation>
</comment>
<evidence type="ECO:0000256" key="3">
    <source>
        <dbReference type="ARBA" id="ARBA00022452"/>
    </source>
</evidence>
<dbReference type="PANTHER" id="PTHR30069">
    <property type="entry name" value="TONB-DEPENDENT OUTER MEMBRANE RECEPTOR"/>
    <property type="match status" value="1"/>
</dbReference>
<comment type="caution">
    <text evidence="15">The sequence shown here is derived from an EMBL/GenBank/DDBJ whole genome shotgun (WGS) entry which is preliminary data.</text>
</comment>
<keyword evidence="4 10" id="KW-0812">Transmembrane</keyword>
<evidence type="ECO:0000256" key="2">
    <source>
        <dbReference type="ARBA" id="ARBA00022448"/>
    </source>
</evidence>
<dbReference type="Gene3D" id="2.40.170.20">
    <property type="entry name" value="TonB-dependent receptor, beta-barrel domain"/>
    <property type="match status" value="1"/>
</dbReference>
<dbReference type="Proteomes" id="UP000245474">
    <property type="component" value="Unassembled WGS sequence"/>
</dbReference>
<sequence length="596" mass="64919">MTIRRLLAGAALAACPLLASAAETTEPLLVTPNRNPFTADETLASVSVITREDIERRQPQDLPDLLAELPGVHIARNGGRGQSTSLFLRGTNSDQTLVLIDGVRVASATAGSAALESIPLARIERIEVVRGPRSTLYGADAVGGVVQIFTRANDTHVTLGAGSRDSRSLSAGIGREFENGRLSLSAGGFSTDGFDVQEAAGSDTDDDGYEERNVSLRGEYAPSSRLTLRGSLLRNDSEVEFDASPTLGGPDETENVNQALSVAADYRVTDRWDMTLALGRARDDSDSRAADGDRFTTDRDQASLQTTARYRDVITTFGVDWYRDEVTSNLDFEESRRDNLGVFAQQQWFLGRWDLQAGLRHDDNEAFGETTTGSAAVGYAFTESVRGFVSAGSAFRAPTFNDLYYPNVGFFSGNPDLDPERSRSAEAGLEGEAGGFGWGLAAFHTEVDDLIQYDSTTFRNENVSEARIRGAELTLEFARPAWRAEAALTLQDPENRDTGERLNRRPQRLASLRVERDLGPWALDADLRYVGPRPDGDERLGGYAVAGFGAGYRFAPDWRLRLSVDNAFDREYQSVAGFETAGRTGFVTLTWEPAAQ</sequence>
<dbReference type="InterPro" id="IPR037066">
    <property type="entry name" value="Plug_dom_sf"/>
</dbReference>
<organism evidence="15 16">
    <name type="scientific">Sediminicurvatus halobius</name>
    <dbReference type="NCBI Taxonomy" id="2182432"/>
    <lineage>
        <taxon>Bacteria</taxon>
        <taxon>Pseudomonadati</taxon>
        <taxon>Pseudomonadota</taxon>
        <taxon>Gammaproteobacteria</taxon>
        <taxon>Chromatiales</taxon>
        <taxon>Ectothiorhodospiraceae</taxon>
        <taxon>Sediminicurvatus</taxon>
    </lineage>
</organism>
<dbReference type="InterPro" id="IPR036942">
    <property type="entry name" value="Beta-barrel_TonB_sf"/>
</dbReference>
<keyword evidence="16" id="KW-1185">Reference proteome</keyword>
<keyword evidence="2 10" id="KW-0813">Transport</keyword>
<feature type="chain" id="PRO_5015538423" evidence="12">
    <location>
        <begin position="22"/>
        <end position="596"/>
    </location>
</feature>
<evidence type="ECO:0000313" key="15">
    <source>
        <dbReference type="EMBL" id="PWG63147.1"/>
    </source>
</evidence>
<keyword evidence="3 10" id="KW-1134">Transmembrane beta strand</keyword>
<evidence type="ECO:0000256" key="9">
    <source>
        <dbReference type="ARBA" id="ARBA00023237"/>
    </source>
</evidence>
<keyword evidence="6" id="KW-0406">Ion transport</keyword>
<dbReference type="Pfam" id="PF00593">
    <property type="entry name" value="TonB_dep_Rec_b-barrel"/>
    <property type="match status" value="1"/>
</dbReference>
<keyword evidence="15" id="KW-0675">Receptor</keyword>
<keyword evidence="5 12" id="KW-0732">Signal</keyword>
<dbReference type="OrthoDB" id="9815954at2"/>
<dbReference type="SUPFAM" id="SSF56935">
    <property type="entry name" value="Porins"/>
    <property type="match status" value="1"/>
</dbReference>
<dbReference type="AlphaFoldDB" id="A0A2U2N253"/>
<dbReference type="GO" id="GO:0015889">
    <property type="term" value="P:cobalamin transport"/>
    <property type="evidence" value="ECO:0007669"/>
    <property type="project" value="TreeGrafter"/>
</dbReference>
<keyword evidence="9 10" id="KW-0998">Cell outer membrane</keyword>
<feature type="domain" description="TonB-dependent receptor-like beta-barrel" evidence="13">
    <location>
        <begin position="206"/>
        <end position="566"/>
    </location>
</feature>
<comment type="similarity">
    <text evidence="10 11">Belongs to the TonB-dependent receptor family.</text>
</comment>
<accession>A0A2U2N253</accession>
<dbReference type="InterPro" id="IPR039426">
    <property type="entry name" value="TonB-dep_rcpt-like"/>
</dbReference>
<dbReference type="InterPro" id="IPR012910">
    <property type="entry name" value="Plug_dom"/>
</dbReference>
<dbReference type="PANTHER" id="PTHR30069:SF53">
    <property type="entry name" value="COLICIN I RECEPTOR-RELATED"/>
    <property type="match status" value="1"/>
</dbReference>
<keyword evidence="8 10" id="KW-0472">Membrane</keyword>
<evidence type="ECO:0000256" key="10">
    <source>
        <dbReference type="PROSITE-ProRule" id="PRU01360"/>
    </source>
</evidence>
<evidence type="ECO:0000256" key="8">
    <source>
        <dbReference type="ARBA" id="ARBA00023136"/>
    </source>
</evidence>